<evidence type="ECO:0000256" key="3">
    <source>
        <dbReference type="ARBA" id="ARBA00022729"/>
    </source>
</evidence>
<keyword evidence="4" id="KW-1133">Transmembrane helix</keyword>
<keyword evidence="4" id="KW-0812">Transmembrane</keyword>
<evidence type="ECO:0000259" key="5">
    <source>
        <dbReference type="Pfam" id="PF00496"/>
    </source>
</evidence>
<evidence type="ECO:0000256" key="1">
    <source>
        <dbReference type="ARBA" id="ARBA00005695"/>
    </source>
</evidence>
<evidence type="ECO:0000256" key="4">
    <source>
        <dbReference type="SAM" id="Phobius"/>
    </source>
</evidence>
<gene>
    <name evidence="6" type="ORF">KN1_12660</name>
</gene>
<feature type="transmembrane region" description="Helical" evidence="4">
    <location>
        <begin position="630"/>
        <end position="648"/>
    </location>
</feature>
<keyword evidence="3" id="KW-0732">Signal</keyword>
<dbReference type="GO" id="GO:1904680">
    <property type="term" value="F:peptide transmembrane transporter activity"/>
    <property type="evidence" value="ECO:0007669"/>
    <property type="project" value="TreeGrafter"/>
</dbReference>
<keyword evidence="2" id="KW-0813">Transport</keyword>
<dbReference type="InterPro" id="IPR039424">
    <property type="entry name" value="SBP_5"/>
</dbReference>
<dbReference type="AlphaFoldDB" id="A0A8D5U6Z9"/>
<dbReference type="PANTHER" id="PTHR30290:SF9">
    <property type="entry name" value="OLIGOPEPTIDE-BINDING PROTEIN APPA"/>
    <property type="match status" value="1"/>
</dbReference>
<name>A0A8D5U6Z9_9CREN</name>
<accession>A0A8D5U6Z9</accession>
<dbReference type="Gene3D" id="3.40.190.10">
    <property type="entry name" value="Periplasmic binding protein-like II"/>
    <property type="match status" value="1"/>
</dbReference>
<dbReference type="GO" id="GO:0015833">
    <property type="term" value="P:peptide transport"/>
    <property type="evidence" value="ECO:0007669"/>
    <property type="project" value="TreeGrafter"/>
</dbReference>
<comment type="similarity">
    <text evidence="1">Belongs to the bacterial solute-binding protein 5 family.</text>
</comment>
<evidence type="ECO:0000313" key="6">
    <source>
        <dbReference type="EMBL" id="BCU69969.1"/>
    </source>
</evidence>
<dbReference type="SUPFAM" id="SSF53850">
    <property type="entry name" value="Periplasmic binding protein-like II"/>
    <property type="match status" value="1"/>
</dbReference>
<evidence type="ECO:0000256" key="2">
    <source>
        <dbReference type="ARBA" id="ARBA00022448"/>
    </source>
</evidence>
<keyword evidence="7" id="KW-1185">Reference proteome</keyword>
<dbReference type="EMBL" id="AP024597">
    <property type="protein sequence ID" value="BCU69969.1"/>
    <property type="molecule type" value="Genomic_DNA"/>
</dbReference>
<evidence type="ECO:0000313" key="7">
    <source>
        <dbReference type="Proteomes" id="UP000825123"/>
    </source>
</evidence>
<sequence length="652" mass="71692">MNTHKLSKYLTLGIVMVLLIPLASSLMVSAQMNSSTLYIGWVTSHPYQSLSTYNPNLFDGGLGGSFYGLVYAYTALLNVSNNGIIPCLIENWSFSPSNWEQVWQNETVNVTITLRHSGWANGAPVTAYDIEATCLILDILGAPPYPNYTVVNNYTIIISHPPDTLSPYLLAFTEICAIGLGEVALISSYSQYKPLVQQIHADWTQLQHDNTTLIKKLRSELHSYLPPGPLPANYNGPYYVAQITPNEIVLDKNPYYFAANNIKFNQVVIYQFSSISSAEAAVLKGQVSIEYSAFMSLPSTLISSLPSYYEVVNIPDPGGYALYFNFKNPWLAQLPVRQAIAYVLNRTSIALAGGSKYSPVPIPNGIPNFTYYKQYITPAVQNLNPYSTNLQKATQLLESAGFTMKNGQWYTPNGTPFTLTIIVPTSPGPGLTNMLNVIKDELTSFGIPTSYYIETVSSVLIKDWQTGQNYDLAVQGWGGYYPVTVDWYLETQYFAGIPYNVTQWDGVVTLPNGTQVNVIKLYSATVAPNSSAELTSANDEMAYALNYYLPALPLVYEAQQVIINTHDLVAPPPSSWFWQEYFYGIGGTAINQLGLSSDYLQPVSIVTTTSTSTAPPVTTSTTTSVSPLEVAGIVVVVIVIIAVALIALRRRK</sequence>
<dbReference type="Gene3D" id="3.10.105.10">
    <property type="entry name" value="Dipeptide-binding Protein, Domain 3"/>
    <property type="match status" value="1"/>
</dbReference>
<dbReference type="KEGG" id="csty:KN1_12660"/>
<dbReference type="InterPro" id="IPR000914">
    <property type="entry name" value="SBP_5_dom"/>
</dbReference>
<dbReference type="Pfam" id="PF00496">
    <property type="entry name" value="SBP_bac_5"/>
    <property type="match status" value="1"/>
</dbReference>
<keyword evidence="4" id="KW-0472">Membrane</keyword>
<dbReference type="Proteomes" id="UP000825123">
    <property type="component" value="Chromosome"/>
</dbReference>
<protein>
    <recommendedName>
        <fullName evidence="5">Solute-binding protein family 5 domain-containing protein</fullName>
    </recommendedName>
</protein>
<proteinExistence type="inferred from homology"/>
<feature type="domain" description="Solute-binding protein family 5" evidence="5">
    <location>
        <begin position="85"/>
        <end position="490"/>
    </location>
</feature>
<organism evidence="6 7">
    <name type="scientific">Stygiolobus caldivivus</name>
    <dbReference type="NCBI Taxonomy" id="2824673"/>
    <lineage>
        <taxon>Archaea</taxon>
        <taxon>Thermoproteota</taxon>
        <taxon>Thermoprotei</taxon>
        <taxon>Sulfolobales</taxon>
        <taxon>Sulfolobaceae</taxon>
        <taxon>Stygiolobus</taxon>
    </lineage>
</organism>
<reference evidence="6 7" key="1">
    <citation type="submission" date="2021-04" db="EMBL/GenBank/DDBJ databases">
        <title>Complete genome sequence of Stygiolobus sp. KN-1.</title>
        <authorList>
            <person name="Nakamura K."/>
            <person name="Sakai H."/>
            <person name="Kurosawa N."/>
        </authorList>
    </citation>
    <scope>NUCLEOTIDE SEQUENCE [LARGE SCALE GENOMIC DNA]</scope>
    <source>
        <strain evidence="6 7">KN-1</strain>
    </source>
</reference>
<dbReference type="PANTHER" id="PTHR30290">
    <property type="entry name" value="PERIPLASMIC BINDING COMPONENT OF ABC TRANSPORTER"/>
    <property type="match status" value="1"/>
</dbReference>